<sequence>MIEAARELQDRIAAAVPDERATAEAARGMRRVADLLAGFERDEWSRISGFAADLPGRGSTLLPVVRDIAEDDKSIRGRVRFGTAHLGGNGAAHGGTIPLVFDDLLGRLCVSGGRPVARTAYLHVDFRSITPVEKELDIEAWFVSEEGRKRVLRGTIRDGDTLCAEAEGLFVQLRPGQL</sequence>
<dbReference type="GO" id="GO:0016787">
    <property type="term" value="F:hydrolase activity"/>
    <property type="evidence" value="ECO:0007669"/>
    <property type="project" value="UniProtKB-KW"/>
</dbReference>
<dbReference type="PANTHER" id="PTHR12418">
    <property type="entry name" value="ACYL-COENZYME A THIOESTERASE THEM4"/>
    <property type="match status" value="1"/>
</dbReference>
<evidence type="ECO:0000256" key="14">
    <source>
        <dbReference type="ARBA" id="ARBA00037002"/>
    </source>
</evidence>
<protein>
    <recommendedName>
        <fullName evidence="17">Acyl-coenzyme A thioesterase THEM4</fullName>
        <ecNumber evidence="16">3.1.2.2</ecNumber>
    </recommendedName>
    <alternativeName>
        <fullName evidence="18">Thioesterase superfamily member 4</fullName>
    </alternativeName>
</protein>
<dbReference type="GO" id="GO:0005737">
    <property type="term" value="C:cytoplasm"/>
    <property type="evidence" value="ECO:0007669"/>
    <property type="project" value="UniProtKB-SubCell"/>
</dbReference>
<evidence type="ECO:0000256" key="11">
    <source>
        <dbReference type="ARBA" id="ARBA00023136"/>
    </source>
</evidence>
<keyword evidence="10" id="KW-0443">Lipid metabolism</keyword>
<keyword evidence="5" id="KW-0963">Cytoplasm</keyword>
<keyword evidence="12" id="KW-0966">Cell projection</keyword>
<evidence type="ECO:0000256" key="6">
    <source>
        <dbReference type="ARBA" id="ARBA00022703"/>
    </source>
</evidence>
<keyword evidence="26" id="KW-1185">Reference proteome</keyword>
<dbReference type="EMBL" id="JAAXOT010000012">
    <property type="protein sequence ID" value="NKY58960.1"/>
    <property type="molecule type" value="Genomic_DNA"/>
</dbReference>
<evidence type="ECO:0000256" key="10">
    <source>
        <dbReference type="ARBA" id="ARBA00023098"/>
    </source>
</evidence>
<comment type="subcellular location">
    <subcellularLocation>
        <location evidence="3">Cell projection</location>
        <location evidence="3">Ruffle membrane</location>
    </subcellularLocation>
    <subcellularLocation>
        <location evidence="2">Cytoplasm</location>
    </subcellularLocation>
    <subcellularLocation>
        <location evidence="1">Membrane</location>
        <topology evidence="1">Peripheral membrane protein</topology>
    </subcellularLocation>
</comment>
<evidence type="ECO:0000256" key="23">
    <source>
        <dbReference type="ARBA" id="ARBA00048180"/>
    </source>
</evidence>
<feature type="domain" description="Thioesterase" evidence="24">
    <location>
        <begin position="89"/>
        <end position="161"/>
    </location>
</feature>
<evidence type="ECO:0000256" key="2">
    <source>
        <dbReference type="ARBA" id="ARBA00004496"/>
    </source>
</evidence>
<keyword evidence="11" id="KW-0472">Membrane</keyword>
<evidence type="ECO:0000313" key="26">
    <source>
        <dbReference type="Proteomes" id="UP000570678"/>
    </source>
</evidence>
<gene>
    <name evidence="25" type="ORF">HGA15_22980</name>
</gene>
<evidence type="ECO:0000256" key="13">
    <source>
        <dbReference type="ARBA" id="ARBA00035852"/>
    </source>
</evidence>
<evidence type="ECO:0000256" key="8">
    <source>
        <dbReference type="ARBA" id="ARBA00022832"/>
    </source>
</evidence>
<keyword evidence="4" id="KW-1003">Cell membrane</keyword>
<keyword evidence="7" id="KW-0378">Hydrolase</keyword>
<comment type="caution">
    <text evidence="25">The sequence shown here is derived from an EMBL/GenBank/DDBJ whole genome shotgun (WGS) entry which is preliminary data.</text>
</comment>
<comment type="catalytic activity">
    <reaction evidence="13">
        <text>(5Z,8Z,11Z,14Z)-eicosatetraenoyl-CoA + H2O = (5Z,8Z,11Z,14Z)-eicosatetraenoate + CoA + H(+)</text>
        <dbReference type="Rhea" id="RHEA:40151"/>
        <dbReference type="ChEBI" id="CHEBI:15377"/>
        <dbReference type="ChEBI" id="CHEBI:15378"/>
        <dbReference type="ChEBI" id="CHEBI:32395"/>
        <dbReference type="ChEBI" id="CHEBI:57287"/>
        <dbReference type="ChEBI" id="CHEBI:57368"/>
    </reaction>
    <physiologicalReaction direction="left-to-right" evidence="13">
        <dbReference type="Rhea" id="RHEA:40152"/>
    </physiologicalReaction>
</comment>
<reference evidence="25 26" key="1">
    <citation type="submission" date="2020-04" db="EMBL/GenBank/DDBJ databases">
        <title>MicrobeNet Type strains.</title>
        <authorList>
            <person name="Nicholson A.C."/>
        </authorList>
    </citation>
    <scope>NUCLEOTIDE SEQUENCE [LARGE SCALE GENOMIC DNA]</scope>
    <source>
        <strain evidence="25 26">JCM 3332</strain>
    </source>
</reference>
<evidence type="ECO:0000256" key="4">
    <source>
        <dbReference type="ARBA" id="ARBA00022475"/>
    </source>
</evidence>
<dbReference type="InterPro" id="IPR052365">
    <property type="entry name" value="THEM4/THEM5_acyl-CoA_thioest"/>
</dbReference>
<evidence type="ECO:0000256" key="9">
    <source>
        <dbReference type="ARBA" id="ARBA00022946"/>
    </source>
</evidence>
<dbReference type="Pfam" id="PF03061">
    <property type="entry name" value="4HBT"/>
    <property type="match status" value="1"/>
</dbReference>
<organism evidence="25 26">
    <name type="scientific">Nocardia flavorosea</name>
    <dbReference type="NCBI Taxonomy" id="53429"/>
    <lineage>
        <taxon>Bacteria</taxon>
        <taxon>Bacillati</taxon>
        <taxon>Actinomycetota</taxon>
        <taxon>Actinomycetes</taxon>
        <taxon>Mycobacteriales</taxon>
        <taxon>Nocardiaceae</taxon>
        <taxon>Nocardia</taxon>
    </lineage>
</organism>
<dbReference type="InterPro" id="IPR006683">
    <property type="entry name" value="Thioestr_dom"/>
</dbReference>
<evidence type="ECO:0000313" key="25">
    <source>
        <dbReference type="EMBL" id="NKY58960.1"/>
    </source>
</evidence>
<evidence type="ECO:0000256" key="22">
    <source>
        <dbReference type="ARBA" id="ARBA00048074"/>
    </source>
</evidence>
<dbReference type="PANTHER" id="PTHR12418:SF19">
    <property type="entry name" value="ACYL-COENZYME A THIOESTERASE THEM4"/>
    <property type="match status" value="1"/>
</dbReference>
<comment type="catalytic activity">
    <reaction evidence="21">
        <text>decanoyl-CoA + H2O = decanoate + CoA + H(+)</text>
        <dbReference type="Rhea" id="RHEA:40059"/>
        <dbReference type="ChEBI" id="CHEBI:15377"/>
        <dbReference type="ChEBI" id="CHEBI:15378"/>
        <dbReference type="ChEBI" id="CHEBI:27689"/>
        <dbReference type="ChEBI" id="CHEBI:57287"/>
        <dbReference type="ChEBI" id="CHEBI:61430"/>
    </reaction>
    <physiologicalReaction direction="left-to-right" evidence="21">
        <dbReference type="Rhea" id="RHEA:40060"/>
    </physiologicalReaction>
</comment>
<evidence type="ECO:0000256" key="18">
    <source>
        <dbReference type="ARBA" id="ARBA00043210"/>
    </source>
</evidence>
<comment type="catalytic activity">
    <reaction evidence="14">
        <text>(9Z)-octadecenoyl-CoA + H2O = (9Z)-octadecenoate + CoA + H(+)</text>
        <dbReference type="Rhea" id="RHEA:40139"/>
        <dbReference type="ChEBI" id="CHEBI:15377"/>
        <dbReference type="ChEBI" id="CHEBI:15378"/>
        <dbReference type="ChEBI" id="CHEBI:30823"/>
        <dbReference type="ChEBI" id="CHEBI:57287"/>
        <dbReference type="ChEBI" id="CHEBI:57387"/>
    </reaction>
    <physiologicalReaction direction="left-to-right" evidence="14">
        <dbReference type="Rhea" id="RHEA:40140"/>
    </physiologicalReaction>
</comment>
<accession>A0A846YMY0</accession>
<comment type="catalytic activity">
    <reaction evidence="22">
        <text>dodecanoyl-CoA + H2O = dodecanoate + CoA + H(+)</text>
        <dbReference type="Rhea" id="RHEA:30135"/>
        <dbReference type="ChEBI" id="CHEBI:15377"/>
        <dbReference type="ChEBI" id="CHEBI:15378"/>
        <dbReference type="ChEBI" id="CHEBI:18262"/>
        <dbReference type="ChEBI" id="CHEBI:57287"/>
        <dbReference type="ChEBI" id="CHEBI:57375"/>
    </reaction>
    <physiologicalReaction direction="left-to-right" evidence="22">
        <dbReference type="Rhea" id="RHEA:30136"/>
    </physiologicalReaction>
</comment>
<evidence type="ECO:0000256" key="15">
    <source>
        <dbReference type="ARBA" id="ARBA00038456"/>
    </source>
</evidence>
<keyword evidence="8" id="KW-0276">Fatty acid metabolism</keyword>
<name>A0A846YMY0_9NOCA</name>
<dbReference type="EC" id="3.1.2.2" evidence="16"/>
<proteinExistence type="inferred from homology"/>
<comment type="similarity">
    <text evidence="15">Belongs to the THEM4/THEM5 thioesterase family.</text>
</comment>
<evidence type="ECO:0000256" key="21">
    <source>
        <dbReference type="ARBA" id="ARBA00047969"/>
    </source>
</evidence>
<dbReference type="SUPFAM" id="SSF54637">
    <property type="entry name" value="Thioesterase/thiol ester dehydrase-isomerase"/>
    <property type="match status" value="1"/>
</dbReference>
<evidence type="ECO:0000256" key="12">
    <source>
        <dbReference type="ARBA" id="ARBA00023273"/>
    </source>
</evidence>
<evidence type="ECO:0000259" key="24">
    <source>
        <dbReference type="Pfam" id="PF03061"/>
    </source>
</evidence>
<evidence type="ECO:0000256" key="19">
    <source>
        <dbReference type="ARBA" id="ARBA00047588"/>
    </source>
</evidence>
<evidence type="ECO:0000256" key="17">
    <source>
        <dbReference type="ARBA" id="ARBA00040123"/>
    </source>
</evidence>
<dbReference type="GO" id="GO:0006631">
    <property type="term" value="P:fatty acid metabolic process"/>
    <property type="evidence" value="ECO:0007669"/>
    <property type="project" value="UniProtKB-KW"/>
</dbReference>
<keyword evidence="9" id="KW-0809">Transit peptide</keyword>
<dbReference type="Gene3D" id="3.10.129.10">
    <property type="entry name" value="Hotdog Thioesterase"/>
    <property type="match status" value="1"/>
</dbReference>
<comment type="catalytic activity">
    <reaction evidence="23">
        <text>tetradecanoyl-CoA + H2O = tetradecanoate + CoA + H(+)</text>
        <dbReference type="Rhea" id="RHEA:40119"/>
        <dbReference type="ChEBI" id="CHEBI:15377"/>
        <dbReference type="ChEBI" id="CHEBI:15378"/>
        <dbReference type="ChEBI" id="CHEBI:30807"/>
        <dbReference type="ChEBI" id="CHEBI:57287"/>
        <dbReference type="ChEBI" id="CHEBI:57385"/>
    </reaction>
    <physiologicalReaction direction="left-to-right" evidence="23">
        <dbReference type="Rhea" id="RHEA:40120"/>
    </physiologicalReaction>
</comment>
<evidence type="ECO:0000256" key="1">
    <source>
        <dbReference type="ARBA" id="ARBA00004170"/>
    </source>
</evidence>
<dbReference type="CDD" id="cd03443">
    <property type="entry name" value="PaaI_thioesterase"/>
    <property type="match status" value="1"/>
</dbReference>
<evidence type="ECO:0000256" key="5">
    <source>
        <dbReference type="ARBA" id="ARBA00022490"/>
    </source>
</evidence>
<keyword evidence="6" id="KW-0053">Apoptosis</keyword>
<comment type="catalytic activity">
    <reaction evidence="20">
        <text>hexadecanoyl-CoA + H2O = hexadecanoate + CoA + H(+)</text>
        <dbReference type="Rhea" id="RHEA:16645"/>
        <dbReference type="ChEBI" id="CHEBI:7896"/>
        <dbReference type="ChEBI" id="CHEBI:15377"/>
        <dbReference type="ChEBI" id="CHEBI:15378"/>
        <dbReference type="ChEBI" id="CHEBI:57287"/>
        <dbReference type="ChEBI" id="CHEBI:57379"/>
        <dbReference type="EC" id="3.1.2.2"/>
    </reaction>
    <physiologicalReaction direction="left-to-right" evidence="20">
        <dbReference type="Rhea" id="RHEA:16646"/>
    </physiologicalReaction>
</comment>
<evidence type="ECO:0000256" key="20">
    <source>
        <dbReference type="ARBA" id="ARBA00047734"/>
    </source>
</evidence>
<evidence type="ECO:0000256" key="7">
    <source>
        <dbReference type="ARBA" id="ARBA00022801"/>
    </source>
</evidence>
<dbReference type="AlphaFoldDB" id="A0A846YMY0"/>
<dbReference type="Proteomes" id="UP000570678">
    <property type="component" value="Unassembled WGS sequence"/>
</dbReference>
<dbReference type="InterPro" id="IPR029069">
    <property type="entry name" value="HotDog_dom_sf"/>
</dbReference>
<evidence type="ECO:0000256" key="16">
    <source>
        <dbReference type="ARBA" id="ARBA00038848"/>
    </source>
</evidence>
<evidence type="ECO:0000256" key="3">
    <source>
        <dbReference type="ARBA" id="ARBA00004632"/>
    </source>
</evidence>
<comment type="catalytic activity">
    <reaction evidence="19">
        <text>octanoyl-CoA + H2O = octanoate + CoA + H(+)</text>
        <dbReference type="Rhea" id="RHEA:30143"/>
        <dbReference type="ChEBI" id="CHEBI:15377"/>
        <dbReference type="ChEBI" id="CHEBI:15378"/>
        <dbReference type="ChEBI" id="CHEBI:25646"/>
        <dbReference type="ChEBI" id="CHEBI:57287"/>
        <dbReference type="ChEBI" id="CHEBI:57386"/>
    </reaction>
    <physiologicalReaction direction="left-to-right" evidence="19">
        <dbReference type="Rhea" id="RHEA:30144"/>
    </physiologicalReaction>
</comment>
<dbReference type="GO" id="GO:0016020">
    <property type="term" value="C:membrane"/>
    <property type="evidence" value="ECO:0007669"/>
    <property type="project" value="UniProtKB-SubCell"/>
</dbReference>